<feature type="signal peptide" evidence="1">
    <location>
        <begin position="1"/>
        <end position="23"/>
    </location>
</feature>
<reference evidence="2 3" key="1">
    <citation type="submission" date="2021-07" db="EMBL/GenBank/DDBJ databases">
        <title>Genome data of Colletotrichum spaethianum.</title>
        <authorList>
            <person name="Utami Y.D."/>
            <person name="Hiruma K."/>
        </authorList>
    </citation>
    <scope>NUCLEOTIDE SEQUENCE [LARGE SCALE GENOMIC DNA]</scope>
    <source>
        <strain evidence="2 3">MAFF 242679</strain>
    </source>
</reference>
<dbReference type="AlphaFoldDB" id="A0AA37LNT3"/>
<sequence>MAPASLFTIALTATSATVSPILASSSFSRPVPASTAGVSISRNWNWADGALAHGCHKIGPVSSFANRRTGDRTEENDFNGLLWDRSGFRNEVSDGEKIVVTPTLIIKASTPEYAIPLEATKDKKKRKVEVKRASDTNRIDKH</sequence>
<evidence type="ECO:0000256" key="1">
    <source>
        <dbReference type="SAM" id="SignalP"/>
    </source>
</evidence>
<name>A0AA37LNT3_9PEZI</name>
<dbReference type="Proteomes" id="UP001055172">
    <property type="component" value="Unassembled WGS sequence"/>
</dbReference>
<evidence type="ECO:0000313" key="3">
    <source>
        <dbReference type="Proteomes" id="UP001055172"/>
    </source>
</evidence>
<protein>
    <submittedName>
        <fullName evidence="2">Uncharacterized protein</fullName>
    </submittedName>
</protein>
<organism evidence="2 3">
    <name type="scientific">Colletotrichum liriopes</name>
    <dbReference type="NCBI Taxonomy" id="708192"/>
    <lineage>
        <taxon>Eukaryota</taxon>
        <taxon>Fungi</taxon>
        <taxon>Dikarya</taxon>
        <taxon>Ascomycota</taxon>
        <taxon>Pezizomycotina</taxon>
        <taxon>Sordariomycetes</taxon>
        <taxon>Hypocreomycetidae</taxon>
        <taxon>Glomerellales</taxon>
        <taxon>Glomerellaceae</taxon>
        <taxon>Colletotrichum</taxon>
        <taxon>Colletotrichum spaethianum species complex</taxon>
    </lineage>
</organism>
<keyword evidence="3" id="KW-1185">Reference proteome</keyword>
<comment type="caution">
    <text evidence="2">The sequence shown here is derived from an EMBL/GenBank/DDBJ whole genome shotgun (WGS) entry which is preliminary data.</text>
</comment>
<keyword evidence="1" id="KW-0732">Signal</keyword>
<evidence type="ECO:0000313" key="2">
    <source>
        <dbReference type="EMBL" id="GJC79540.1"/>
    </source>
</evidence>
<proteinExistence type="predicted"/>
<accession>A0AA37LNT3</accession>
<dbReference type="EMBL" id="BPPX01000004">
    <property type="protein sequence ID" value="GJC79540.1"/>
    <property type="molecule type" value="Genomic_DNA"/>
</dbReference>
<feature type="chain" id="PRO_5041249445" evidence="1">
    <location>
        <begin position="24"/>
        <end position="142"/>
    </location>
</feature>
<gene>
    <name evidence="2" type="ORF">ColLi_02378</name>
</gene>